<keyword evidence="3 4" id="KW-0472">Membrane</keyword>
<feature type="transmembrane region" description="Helical" evidence="4">
    <location>
        <begin position="45"/>
        <end position="62"/>
    </location>
</feature>
<feature type="transmembrane region" description="Helical" evidence="4">
    <location>
        <begin position="163"/>
        <end position="182"/>
    </location>
</feature>
<name>A0A931YCZ4_9BACT</name>
<dbReference type="Pfam" id="PF07690">
    <property type="entry name" value="MFS_1"/>
    <property type="match status" value="1"/>
</dbReference>
<feature type="transmembrane region" description="Helical" evidence="4">
    <location>
        <begin position="140"/>
        <end position="157"/>
    </location>
</feature>
<reference evidence="7" key="1">
    <citation type="submission" date="2020-07" db="EMBL/GenBank/DDBJ databases">
        <title>Huge and variable diversity of episymbiotic CPR bacteria and DPANN archaea in groundwater ecosystems.</title>
        <authorList>
            <person name="He C.Y."/>
            <person name="Keren R."/>
            <person name="Whittaker M."/>
            <person name="Farag I.F."/>
            <person name="Doudna J."/>
            <person name="Cate J.H.D."/>
            <person name="Banfield J.F."/>
        </authorList>
    </citation>
    <scope>NUCLEOTIDE SEQUENCE</scope>
    <source>
        <strain evidence="6">NC_groundwater_191_Ag_S-0.1um_45_8</strain>
        <strain evidence="7">NC_groundwater_418_Ag_B-0.1um_45_10</strain>
    </source>
</reference>
<evidence type="ECO:0000313" key="7">
    <source>
        <dbReference type="EMBL" id="MBI2465643.1"/>
    </source>
</evidence>
<keyword evidence="1 4" id="KW-0812">Transmembrane</keyword>
<gene>
    <name evidence="6" type="ORF">HYT38_02890</name>
    <name evidence="7" type="ORF">HYV66_00185</name>
</gene>
<dbReference type="EMBL" id="JACOYY010000080">
    <property type="protein sequence ID" value="MBI2052590.1"/>
    <property type="molecule type" value="Genomic_DNA"/>
</dbReference>
<dbReference type="Proteomes" id="UP000709672">
    <property type="component" value="Unassembled WGS sequence"/>
</dbReference>
<feature type="transmembrane region" description="Helical" evidence="4">
    <location>
        <begin position="99"/>
        <end position="120"/>
    </location>
</feature>
<protein>
    <submittedName>
        <fullName evidence="7">MFS transporter</fullName>
    </submittedName>
</protein>
<evidence type="ECO:0000313" key="6">
    <source>
        <dbReference type="EMBL" id="MBI2052590.1"/>
    </source>
</evidence>
<dbReference type="InterPro" id="IPR011701">
    <property type="entry name" value="MFS"/>
</dbReference>
<dbReference type="SUPFAM" id="SSF103473">
    <property type="entry name" value="MFS general substrate transporter"/>
    <property type="match status" value="1"/>
</dbReference>
<feature type="domain" description="Major facilitator superfamily (MFS) profile" evidence="5">
    <location>
        <begin position="2"/>
        <end position="187"/>
    </location>
</feature>
<evidence type="ECO:0000259" key="5">
    <source>
        <dbReference type="PROSITE" id="PS50850"/>
    </source>
</evidence>
<evidence type="ECO:0000256" key="3">
    <source>
        <dbReference type="ARBA" id="ARBA00023136"/>
    </source>
</evidence>
<dbReference type="Gene3D" id="1.20.1250.20">
    <property type="entry name" value="MFS general substrate transporter like domains"/>
    <property type="match status" value="1"/>
</dbReference>
<feature type="transmembrane region" description="Helical" evidence="4">
    <location>
        <begin position="74"/>
        <end position="93"/>
    </location>
</feature>
<keyword evidence="2 4" id="KW-1133">Transmembrane helix</keyword>
<dbReference type="EMBL" id="JACPHQ010000002">
    <property type="protein sequence ID" value="MBI2465643.1"/>
    <property type="molecule type" value="Genomic_DNA"/>
</dbReference>
<accession>A0A931YCZ4</accession>
<evidence type="ECO:0000256" key="4">
    <source>
        <dbReference type="SAM" id="Phobius"/>
    </source>
</evidence>
<dbReference type="InterPro" id="IPR020846">
    <property type="entry name" value="MFS_dom"/>
</dbReference>
<proteinExistence type="predicted"/>
<dbReference type="PANTHER" id="PTHR23518:SF2">
    <property type="entry name" value="MAJOR FACILITATOR SUPERFAMILY TRANSPORTER"/>
    <property type="match status" value="1"/>
</dbReference>
<dbReference type="GO" id="GO:0022857">
    <property type="term" value="F:transmembrane transporter activity"/>
    <property type="evidence" value="ECO:0007669"/>
    <property type="project" value="InterPro"/>
</dbReference>
<evidence type="ECO:0000313" key="8">
    <source>
        <dbReference type="Proteomes" id="UP000709672"/>
    </source>
</evidence>
<dbReference type="Proteomes" id="UP000786662">
    <property type="component" value="Unassembled WGS sequence"/>
</dbReference>
<dbReference type="PROSITE" id="PS50850">
    <property type="entry name" value="MFS"/>
    <property type="match status" value="1"/>
</dbReference>
<sequence>MRLYFNRALRVLLATNAAVIFASAMMAPIYAIFVEKIGGDVLDAGLTSGLFALVSGVVVLISGRASDKMKDSELLVIAGYFILGIAFFLYNFVNTIPSLFMIQALIGLGYAATAPAYDALYAKHVDGHRSGWQWSSWESMAYFATAAGSAAGGFIASEFGFNALFTAMSVLCLASALYMYLLPRRVL</sequence>
<evidence type="ECO:0000256" key="2">
    <source>
        <dbReference type="ARBA" id="ARBA00022989"/>
    </source>
</evidence>
<feature type="transmembrane region" description="Helical" evidence="4">
    <location>
        <begin position="12"/>
        <end position="33"/>
    </location>
</feature>
<dbReference type="PANTHER" id="PTHR23518">
    <property type="entry name" value="C-METHYLTRANSFERASE"/>
    <property type="match status" value="1"/>
</dbReference>
<dbReference type="InterPro" id="IPR036259">
    <property type="entry name" value="MFS_trans_sf"/>
</dbReference>
<dbReference type="AlphaFoldDB" id="A0A931YCZ4"/>
<evidence type="ECO:0000256" key="1">
    <source>
        <dbReference type="ARBA" id="ARBA00022692"/>
    </source>
</evidence>
<comment type="caution">
    <text evidence="7">The sequence shown here is derived from an EMBL/GenBank/DDBJ whole genome shotgun (WGS) entry which is preliminary data.</text>
</comment>
<organism evidence="7 8">
    <name type="scientific">Candidatus Sungiibacteriota bacterium</name>
    <dbReference type="NCBI Taxonomy" id="2750080"/>
    <lineage>
        <taxon>Bacteria</taxon>
        <taxon>Candidatus Sungiibacteriota</taxon>
    </lineage>
</organism>